<evidence type="ECO:0000313" key="3">
    <source>
        <dbReference type="Proteomes" id="UP000813444"/>
    </source>
</evidence>
<proteinExistence type="predicted"/>
<dbReference type="EMBL" id="JAGPNK010000010">
    <property type="protein sequence ID" value="KAH7312187.1"/>
    <property type="molecule type" value="Genomic_DNA"/>
</dbReference>
<gene>
    <name evidence="2" type="ORF">B0I35DRAFT_436329</name>
</gene>
<protein>
    <submittedName>
        <fullName evidence="2">Uncharacterized protein</fullName>
    </submittedName>
</protein>
<reference evidence="2" key="1">
    <citation type="journal article" date="2021" name="Nat. Commun.">
        <title>Genetic determinants of endophytism in the Arabidopsis root mycobiome.</title>
        <authorList>
            <person name="Mesny F."/>
            <person name="Miyauchi S."/>
            <person name="Thiergart T."/>
            <person name="Pickel B."/>
            <person name="Atanasova L."/>
            <person name="Karlsson M."/>
            <person name="Huettel B."/>
            <person name="Barry K.W."/>
            <person name="Haridas S."/>
            <person name="Chen C."/>
            <person name="Bauer D."/>
            <person name="Andreopoulos W."/>
            <person name="Pangilinan J."/>
            <person name="LaButti K."/>
            <person name="Riley R."/>
            <person name="Lipzen A."/>
            <person name="Clum A."/>
            <person name="Drula E."/>
            <person name="Henrissat B."/>
            <person name="Kohler A."/>
            <person name="Grigoriev I.V."/>
            <person name="Martin F.M."/>
            <person name="Hacquard S."/>
        </authorList>
    </citation>
    <scope>NUCLEOTIDE SEQUENCE</scope>
    <source>
        <strain evidence="2">MPI-CAGE-CH-0235</strain>
    </source>
</reference>
<comment type="caution">
    <text evidence="2">The sequence shown here is derived from an EMBL/GenBank/DDBJ whole genome shotgun (WGS) entry which is preliminary data.</text>
</comment>
<evidence type="ECO:0000313" key="2">
    <source>
        <dbReference type="EMBL" id="KAH7312187.1"/>
    </source>
</evidence>
<sequence>MARPRQPGARAEDGSWHYHLSHVYELNNPVEKSDMQEEGWINWPIPRYSFLPPAVVSQLMWNLRHAIHDDDVVQDNATPTPSASLSQQIEEQIRSDIAYSTQAPPSDAVLVPSTPEEEEDEVAYMEYVEQFEEASTAAAAPSSPSKHQRAGPPSDSSPSYQDYGGSLASDPLREPPLPMSSPLLTNSQILSDSLLRDDDRVPPEIWDSDDDPDARL</sequence>
<accession>A0A8K0SJI8</accession>
<feature type="region of interest" description="Disordered" evidence="1">
    <location>
        <begin position="101"/>
        <end position="120"/>
    </location>
</feature>
<dbReference type="AlphaFoldDB" id="A0A8K0SJI8"/>
<organism evidence="2 3">
    <name type="scientific">Stachybotrys elegans</name>
    <dbReference type="NCBI Taxonomy" id="80388"/>
    <lineage>
        <taxon>Eukaryota</taxon>
        <taxon>Fungi</taxon>
        <taxon>Dikarya</taxon>
        <taxon>Ascomycota</taxon>
        <taxon>Pezizomycotina</taxon>
        <taxon>Sordariomycetes</taxon>
        <taxon>Hypocreomycetidae</taxon>
        <taxon>Hypocreales</taxon>
        <taxon>Stachybotryaceae</taxon>
        <taxon>Stachybotrys</taxon>
    </lineage>
</organism>
<dbReference type="OrthoDB" id="2149705at2759"/>
<dbReference type="Proteomes" id="UP000813444">
    <property type="component" value="Unassembled WGS sequence"/>
</dbReference>
<feature type="compositionally biased region" description="Acidic residues" evidence="1">
    <location>
        <begin position="206"/>
        <end position="216"/>
    </location>
</feature>
<feature type="region of interest" description="Disordered" evidence="1">
    <location>
        <begin position="133"/>
        <end position="216"/>
    </location>
</feature>
<feature type="compositionally biased region" description="Low complexity" evidence="1">
    <location>
        <begin position="133"/>
        <end position="166"/>
    </location>
</feature>
<keyword evidence="3" id="KW-1185">Reference proteome</keyword>
<evidence type="ECO:0000256" key="1">
    <source>
        <dbReference type="SAM" id="MobiDB-lite"/>
    </source>
</evidence>
<name>A0A8K0SJI8_9HYPO</name>